<dbReference type="Gene3D" id="3.10.450.620">
    <property type="entry name" value="JHP933, nucleotidyltransferase-like core domain"/>
    <property type="match status" value="1"/>
</dbReference>
<name>A0A6C2CIE3_9RHOO</name>
<dbReference type="Proteomes" id="UP000389128">
    <property type="component" value="Unassembled WGS sequence"/>
</dbReference>
<keyword evidence="2" id="KW-1185">Reference proteome</keyword>
<evidence type="ECO:0000313" key="1">
    <source>
        <dbReference type="EMBL" id="TYC53774.1"/>
    </source>
</evidence>
<dbReference type="EMBL" id="SDKK01000025">
    <property type="protein sequence ID" value="TYC53774.1"/>
    <property type="molecule type" value="Genomic_DNA"/>
</dbReference>
<protein>
    <submittedName>
        <fullName evidence="1">Nucleotidyl transferase AbiEii/AbiGii toxin family protein</fullName>
    </submittedName>
</protein>
<keyword evidence="1" id="KW-0808">Transferase</keyword>
<proteinExistence type="predicted"/>
<dbReference type="Pfam" id="PF08843">
    <property type="entry name" value="AbiEii"/>
    <property type="match status" value="1"/>
</dbReference>
<accession>A0A6C2CIE3</accession>
<comment type="caution">
    <text evidence="1">The sequence shown here is derived from an EMBL/GenBank/DDBJ whole genome shotgun (WGS) entry which is preliminary data.</text>
</comment>
<dbReference type="AlphaFoldDB" id="A0A6C2CIE3"/>
<dbReference type="InterPro" id="IPR014942">
    <property type="entry name" value="AbiEii"/>
</dbReference>
<gene>
    <name evidence="1" type="ORF">ETQ85_20845</name>
</gene>
<evidence type="ECO:0000313" key="2">
    <source>
        <dbReference type="Proteomes" id="UP000389128"/>
    </source>
</evidence>
<reference evidence="1 2" key="1">
    <citation type="submission" date="2019-01" db="EMBL/GenBank/DDBJ databases">
        <title>Zoogloea oleivorans genome sequencing and assembly.</title>
        <authorList>
            <person name="Tancsics A."/>
            <person name="Farkas M."/>
            <person name="Kriszt B."/>
            <person name="Maroti G."/>
            <person name="Horvath B."/>
        </authorList>
    </citation>
    <scope>NUCLEOTIDE SEQUENCE [LARGE SCALE GENOMIC DNA]</scope>
    <source>
        <strain evidence="1 2">Buc</strain>
    </source>
</reference>
<dbReference type="RefSeq" id="WP_148580998.1">
    <property type="nucleotide sequence ID" value="NZ_SDKK01000025.1"/>
</dbReference>
<organism evidence="1 2">
    <name type="scientific">Zoogloea oleivorans</name>
    <dbReference type="NCBI Taxonomy" id="1552750"/>
    <lineage>
        <taxon>Bacteria</taxon>
        <taxon>Pseudomonadati</taxon>
        <taxon>Pseudomonadota</taxon>
        <taxon>Betaproteobacteria</taxon>
        <taxon>Rhodocyclales</taxon>
        <taxon>Zoogloeaceae</taxon>
        <taxon>Zoogloea</taxon>
    </lineage>
</organism>
<sequence>MNPAFHTVITASDAERRDLFLGASARLGTAVQNIEKDFWVCWTLDALFNGLEAGDPRLLFKGGTSLSKAFGLISRFSEDIDITVFRDDLGQSAEIADLDALSGKKRRARLEAIRNACRAYIAGPLTAQFTHLAASVIPENRFRLEPDPDDKDGQSLLFWYPAVTATTGDYIRSAVKIEAGAKSALDPHVTASVTPYVTQDLPDLDLTVTNVITVKPERTFWDKVMILHGLRQWHDHRGELRHGGQRVSRHYYDVHQLMQAPSAAAWQVDHELAIDCAHHARLFFGSADLGLDIAVPGTFTLTPSPAMREALEKDYEAMAGMVFGDVPPLDAVLRSAEHFEQIVNGSAMAALTTKGT</sequence>
<dbReference type="GO" id="GO:0016740">
    <property type="term" value="F:transferase activity"/>
    <property type="evidence" value="ECO:0007669"/>
    <property type="project" value="UniProtKB-KW"/>
</dbReference>
<dbReference type="OrthoDB" id="9780929at2"/>